<sequence length="80" mass="8867">MAKDLGIIEMNKVQLIEKIRKTLLAQKQNSVLMDEAMVSEQDINVILDHELVIVKGEEVGKVCKTCGGDPNTHDMECEGV</sequence>
<organism evidence="1">
    <name type="scientific">marine sediment metagenome</name>
    <dbReference type="NCBI Taxonomy" id="412755"/>
    <lineage>
        <taxon>unclassified sequences</taxon>
        <taxon>metagenomes</taxon>
        <taxon>ecological metagenomes</taxon>
    </lineage>
</organism>
<reference evidence="1" key="1">
    <citation type="journal article" date="2015" name="Nature">
        <title>Complex archaea that bridge the gap between prokaryotes and eukaryotes.</title>
        <authorList>
            <person name="Spang A."/>
            <person name="Saw J.H."/>
            <person name="Jorgensen S.L."/>
            <person name="Zaremba-Niedzwiedzka K."/>
            <person name="Martijn J."/>
            <person name="Lind A.E."/>
            <person name="van Eijk R."/>
            <person name="Schleper C."/>
            <person name="Guy L."/>
            <person name="Ettema T.J."/>
        </authorList>
    </citation>
    <scope>NUCLEOTIDE SEQUENCE</scope>
</reference>
<dbReference type="EMBL" id="LAZR01011511">
    <property type="protein sequence ID" value="KKM61282.1"/>
    <property type="molecule type" value="Genomic_DNA"/>
</dbReference>
<protein>
    <submittedName>
        <fullName evidence="1">Uncharacterized protein</fullName>
    </submittedName>
</protein>
<evidence type="ECO:0000313" key="1">
    <source>
        <dbReference type="EMBL" id="KKM61282.1"/>
    </source>
</evidence>
<proteinExistence type="predicted"/>
<gene>
    <name evidence="1" type="ORF">LCGC14_1533250</name>
</gene>
<name>A0A0F9LW48_9ZZZZ</name>
<dbReference type="AlphaFoldDB" id="A0A0F9LW48"/>
<accession>A0A0F9LW48</accession>
<comment type="caution">
    <text evidence="1">The sequence shown here is derived from an EMBL/GenBank/DDBJ whole genome shotgun (WGS) entry which is preliminary data.</text>
</comment>